<evidence type="ECO:0000256" key="1">
    <source>
        <dbReference type="SAM" id="Coils"/>
    </source>
</evidence>
<proteinExistence type="predicted"/>
<comment type="caution">
    <text evidence="2">The sequence shown here is derived from an EMBL/GenBank/DDBJ whole genome shotgun (WGS) entry which is preliminary data.</text>
</comment>
<dbReference type="AlphaFoldDB" id="A0A9C7Q051"/>
<keyword evidence="1" id="KW-0175">Coiled coil</keyword>
<dbReference type="Proteomes" id="UP001061958">
    <property type="component" value="Unassembled WGS sequence"/>
</dbReference>
<feature type="coiled-coil region" evidence="1">
    <location>
        <begin position="38"/>
        <end position="69"/>
    </location>
</feature>
<keyword evidence="3" id="KW-1185">Reference proteome</keyword>
<gene>
    <name evidence="2" type="ORF">GpartN1_g4857.t1</name>
</gene>
<reference evidence="2" key="2">
    <citation type="submission" date="2022-01" db="EMBL/GenBank/DDBJ databases">
        <authorList>
            <person name="Hirooka S."/>
            <person name="Miyagishima S.Y."/>
        </authorList>
    </citation>
    <scope>NUCLEOTIDE SEQUENCE</scope>
    <source>
        <strain evidence="2">NBRC 102759</strain>
    </source>
</reference>
<reference evidence="2" key="1">
    <citation type="journal article" date="2022" name="Proc. Natl. Acad. Sci. U.S.A.">
        <title>Life cycle and functional genomics of the unicellular red alga Galdieria for elucidating algal and plant evolution and industrial use.</title>
        <authorList>
            <person name="Hirooka S."/>
            <person name="Itabashi T."/>
            <person name="Ichinose T.M."/>
            <person name="Onuma R."/>
            <person name="Fujiwara T."/>
            <person name="Yamashita S."/>
            <person name="Jong L.W."/>
            <person name="Tomita R."/>
            <person name="Iwane A.H."/>
            <person name="Miyagishima S.Y."/>
        </authorList>
    </citation>
    <scope>NUCLEOTIDE SEQUENCE</scope>
    <source>
        <strain evidence="2">NBRC 102759</strain>
    </source>
</reference>
<dbReference type="EMBL" id="BQMJ01000039">
    <property type="protein sequence ID" value="GJQ13066.1"/>
    <property type="molecule type" value="Genomic_DNA"/>
</dbReference>
<accession>A0A9C7Q051</accession>
<protein>
    <submittedName>
        <fullName evidence="2">Uncharacterized protein</fullName>
    </submittedName>
</protein>
<evidence type="ECO:0000313" key="3">
    <source>
        <dbReference type="Proteomes" id="UP001061958"/>
    </source>
</evidence>
<sequence>MFQNSKSNFGYSMNIQNISDDDEYIQEKRETIRLRKLVDELYRQRDQAIQDAKQLAKALEQKREQSSHISSSLSTKHIACNLSSKILSVLANSDIIVIDFQQFCQPQVGKTLLPQVVFDSNYFLDDMQLKWFVSDEYTWRLVSTECFYIPNPNDVNQNLQVEWTRKLESDLIVQRFQLGKICLSSYVENLLMSFELMGRAIFTGLRNHQGRVLTMMIEKNYLSISHAWETVPDCNFHFDMKEIRIDCMDYNYHSTPGFSINSKYEFFVETRLELILIYCTIHMFALSADICETKLRSTTKPVETQIAQDKIERDIHSTDKQSFLKRFPFSRRKLRPELDSTIPYKPLQISRPIPETVWHAKEDMPRQTL</sequence>
<dbReference type="OrthoDB" id="12185at2759"/>
<organism evidence="2 3">
    <name type="scientific">Galdieria partita</name>
    <dbReference type="NCBI Taxonomy" id="83374"/>
    <lineage>
        <taxon>Eukaryota</taxon>
        <taxon>Rhodophyta</taxon>
        <taxon>Bangiophyceae</taxon>
        <taxon>Galdieriales</taxon>
        <taxon>Galdieriaceae</taxon>
        <taxon>Galdieria</taxon>
    </lineage>
</organism>
<evidence type="ECO:0000313" key="2">
    <source>
        <dbReference type="EMBL" id="GJQ13066.1"/>
    </source>
</evidence>
<name>A0A9C7Q051_9RHOD</name>